<dbReference type="Proteomes" id="UP000183687">
    <property type="component" value="Unassembled WGS sequence"/>
</dbReference>
<dbReference type="GO" id="GO:0008955">
    <property type="term" value="F:peptidoglycan glycosyltransferase activity"/>
    <property type="evidence" value="ECO:0007669"/>
    <property type="project" value="UniProtKB-EC"/>
</dbReference>
<evidence type="ECO:0000256" key="9">
    <source>
        <dbReference type="ARBA" id="ARBA00022984"/>
    </source>
</evidence>
<dbReference type="InterPro" id="IPR013437">
    <property type="entry name" value="FtsW"/>
</dbReference>
<dbReference type="GO" id="GO:0005886">
    <property type="term" value="C:plasma membrane"/>
    <property type="evidence" value="ECO:0007669"/>
    <property type="project" value="UniProtKB-SubCell"/>
</dbReference>
<comment type="function">
    <text evidence="21">Peptidoglycan polymerase that is essential for cell division.</text>
</comment>
<keyword evidence="11 23" id="KW-0472">Membrane</keyword>
<feature type="transmembrane region" description="Helical" evidence="23">
    <location>
        <begin position="63"/>
        <end position="83"/>
    </location>
</feature>
<dbReference type="InterPro" id="IPR001182">
    <property type="entry name" value="FtsW/RodA"/>
</dbReference>
<dbReference type="AlphaFoldDB" id="A0AB38A548"/>
<evidence type="ECO:0000256" key="2">
    <source>
        <dbReference type="ARBA" id="ARBA00004752"/>
    </source>
</evidence>
<evidence type="ECO:0000256" key="20">
    <source>
        <dbReference type="ARBA" id="ARBA00049902"/>
    </source>
</evidence>
<evidence type="ECO:0000313" key="24">
    <source>
        <dbReference type="EMBL" id="SEB47179.1"/>
    </source>
</evidence>
<keyword evidence="3" id="KW-1003">Cell membrane</keyword>
<name>A0AB38A548_9ACTN</name>
<evidence type="ECO:0000256" key="19">
    <source>
        <dbReference type="ARBA" id="ARBA00044770"/>
    </source>
</evidence>
<dbReference type="GO" id="GO:0051301">
    <property type="term" value="P:cell division"/>
    <property type="evidence" value="ECO:0007669"/>
    <property type="project" value="UniProtKB-KW"/>
</dbReference>
<keyword evidence="10 23" id="KW-1133">Transmembrane helix</keyword>
<keyword evidence="13" id="KW-0961">Cell wall biogenesis/degradation</keyword>
<feature type="transmembrane region" description="Helical" evidence="23">
    <location>
        <begin position="168"/>
        <end position="186"/>
    </location>
</feature>
<reference evidence="24 25" key="1">
    <citation type="submission" date="2016-10" db="EMBL/GenBank/DDBJ databases">
        <authorList>
            <person name="Varghese N."/>
            <person name="Submissions S."/>
        </authorList>
    </citation>
    <scope>NUCLEOTIDE SEQUENCE [LARGE SCALE GENOMIC DNA]</scope>
    <source>
        <strain evidence="24 25">DSM 20586</strain>
    </source>
</reference>
<feature type="transmembrane region" description="Helical" evidence="23">
    <location>
        <begin position="358"/>
        <end position="379"/>
    </location>
</feature>
<keyword evidence="8" id="KW-0133">Cell shape</keyword>
<keyword evidence="6" id="KW-0808">Transferase</keyword>
<evidence type="ECO:0000256" key="10">
    <source>
        <dbReference type="ARBA" id="ARBA00022989"/>
    </source>
</evidence>
<keyword evidence="9" id="KW-0573">Peptidoglycan synthesis</keyword>
<evidence type="ECO:0000256" key="13">
    <source>
        <dbReference type="ARBA" id="ARBA00023316"/>
    </source>
</evidence>
<feature type="compositionally biased region" description="Polar residues" evidence="22">
    <location>
        <begin position="429"/>
        <end position="441"/>
    </location>
</feature>
<feature type="compositionally biased region" description="Basic and acidic residues" evidence="22">
    <location>
        <begin position="487"/>
        <end position="523"/>
    </location>
</feature>
<feature type="compositionally biased region" description="Low complexity" evidence="22">
    <location>
        <begin position="442"/>
        <end position="466"/>
    </location>
</feature>
<feature type="transmembrane region" description="Helical" evidence="23">
    <location>
        <begin position="391"/>
        <end position="412"/>
    </location>
</feature>
<evidence type="ECO:0000256" key="4">
    <source>
        <dbReference type="ARBA" id="ARBA00022618"/>
    </source>
</evidence>
<dbReference type="RefSeq" id="WP_002563489.1">
    <property type="nucleotide sequence ID" value="NZ_FNSH01000001.1"/>
</dbReference>
<feature type="transmembrane region" description="Helical" evidence="23">
    <location>
        <begin position="103"/>
        <end position="121"/>
    </location>
</feature>
<dbReference type="GO" id="GO:0015648">
    <property type="term" value="F:lipid-linked peptidoglycan transporter activity"/>
    <property type="evidence" value="ECO:0007669"/>
    <property type="project" value="TreeGrafter"/>
</dbReference>
<dbReference type="GO" id="GO:0032153">
    <property type="term" value="C:cell division site"/>
    <property type="evidence" value="ECO:0007669"/>
    <property type="project" value="TreeGrafter"/>
</dbReference>
<evidence type="ECO:0000256" key="11">
    <source>
        <dbReference type="ARBA" id="ARBA00023136"/>
    </source>
</evidence>
<evidence type="ECO:0000256" key="23">
    <source>
        <dbReference type="SAM" id="Phobius"/>
    </source>
</evidence>
<evidence type="ECO:0000256" key="18">
    <source>
        <dbReference type="ARBA" id="ARBA00041418"/>
    </source>
</evidence>
<organism evidence="24 25">
    <name type="scientific">Atopobium minutum</name>
    <dbReference type="NCBI Taxonomy" id="1381"/>
    <lineage>
        <taxon>Bacteria</taxon>
        <taxon>Bacillati</taxon>
        <taxon>Actinomycetota</taxon>
        <taxon>Coriobacteriia</taxon>
        <taxon>Coriobacteriales</taxon>
        <taxon>Atopobiaceae</taxon>
        <taxon>Atopobium</taxon>
    </lineage>
</organism>
<evidence type="ECO:0000313" key="25">
    <source>
        <dbReference type="Proteomes" id="UP000183687"/>
    </source>
</evidence>
<evidence type="ECO:0000256" key="15">
    <source>
        <dbReference type="ARBA" id="ARBA00033270"/>
    </source>
</evidence>
<keyword evidence="12" id="KW-0131">Cell cycle</keyword>
<gene>
    <name evidence="24" type="ORF">SAMN04489746_0332</name>
</gene>
<feature type="transmembrane region" description="Helical" evidence="23">
    <location>
        <begin position="316"/>
        <end position="343"/>
    </location>
</feature>
<evidence type="ECO:0000256" key="21">
    <source>
        <dbReference type="ARBA" id="ARBA00049966"/>
    </source>
</evidence>
<accession>A0AB38A548</accession>
<evidence type="ECO:0000256" key="8">
    <source>
        <dbReference type="ARBA" id="ARBA00022960"/>
    </source>
</evidence>
<feature type="compositionally biased region" description="Basic and acidic residues" evidence="22">
    <location>
        <begin position="532"/>
        <end position="548"/>
    </location>
</feature>
<dbReference type="NCBIfam" id="TIGR02614">
    <property type="entry name" value="ftsW"/>
    <property type="match status" value="1"/>
</dbReference>
<evidence type="ECO:0000256" key="7">
    <source>
        <dbReference type="ARBA" id="ARBA00022692"/>
    </source>
</evidence>
<dbReference type="EMBL" id="FNSH01000001">
    <property type="protein sequence ID" value="SEB47179.1"/>
    <property type="molecule type" value="Genomic_DNA"/>
</dbReference>
<evidence type="ECO:0000256" key="1">
    <source>
        <dbReference type="ARBA" id="ARBA00004651"/>
    </source>
</evidence>
<evidence type="ECO:0000256" key="3">
    <source>
        <dbReference type="ARBA" id="ARBA00022475"/>
    </source>
</evidence>
<comment type="catalytic activity">
    <reaction evidence="20">
        <text>[GlcNAc-(1-&gt;4)-Mur2Ac(oyl-L-Ala-gamma-D-Glu-L-Lys-D-Ala-D-Ala)](n)-di-trans,octa-cis-undecaprenyl diphosphate + beta-D-GlcNAc-(1-&gt;4)-Mur2Ac(oyl-L-Ala-gamma-D-Glu-L-Lys-D-Ala-D-Ala)-di-trans,octa-cis-undecaprenyl diphosphate = [GlcNAc-(1-&gt;4)-Mur2Ac(oyl-L-Ala-gamma-D-Glu-L-Lys-D-Ala-D-Ala)](n+1)-di-trans,octa-cis-undecaprenyl diphosphate + di-trans,octa-cis-undecaprenyl diphosphate + H(+)</text>
        <dbReference type="Rhea" id="RHEA:23708"/>
        <dbReference type="Rhea" id="RHEA-COMP:9602"/>
        <dbReference type="Rhea" id="RHEA-COMP:9603"/>
        <dbReference type="ChEBI" id="CHEBI:15378"/>
        <dbReference type="ChEBI" id="CHEBI:58405"/>
        <dbReference type="ChEBI" id="CHEBI:60033"/>
        <dbReference type="ChEBI" id="CHEBI:78435"/>
        <dbReference type="EC" id="2.4.99.28"/>
    </reaction>
</comment>
<feature type="compositionally biased region" description="Polar residues" evidence="22">
    <location>
        <begin position="1"/>
        <end position="15"/>
    </location>
</feature>
<evidence type="ECO:0000256" key="16">
    <source>
        <dbReference type="ARBA" id="ARBA00038053"/>
    </source>
</evidence>
<evidence type="ECO:0000256" key="12">
    <source>
        <dbReference type="ARBA" id="ARBA00023306"/>
    </source>
</evidence>
<keyword evidence="7 23" id="KW-0812">Transmembrane</keyword>
<keyword evidence="5" id="KW-0328">Glycosyltransferase</keyword>
<feature type="compositionally biased region" description="Basic and acidic residues" evidence="22">
    <location>
        <begin position="21"/>
        <end position="37"/>
    </location>
</feature>
<dbReference type="GO" id="GO:0009252">
    <property type="term" value="P:peptidoglycan biosynthetic process"/>
    <property type="evidence" value="ECO:0007669"/>
    <property type="project" value="UniProtKB-KW"/>
</dbReference>
<protein>
    <recommendedName>
        <fullName evidence="17">Probable peptidoglycan glycosyltransferase FtsW</fullName>
        <ecNumber evidence="19">2.4.99.28</ecNumber>
    </recommendedName>
    <alternativeName>
        <fullName evidence="18">Cell division protein FtsW</fullName>
    </alternativeName>
    <alternativeName>
        <fullName evidence="15">Cell wall polymerase</fullName>
    </alternativeName>
    <alternativeName>
        <fullName evidence="14">Peptidoglycan polymerase</fullName>
    </alternativeName>
</protein>
<comment type="similarity">
    <text evidence="16">Belongs to the SEDS family. FtsW subfamily.</text>
</comment>
<sequence>MASPTRGTSQQAKPNTRTKRASLDTTKRSSERTDASGRRAQSKKSFLERIAAGVPARFMEPRLILSLIVAALVVFGLVMIYSASSVKALQSAGDPAYFFKRQLVYAAIGVVVAVLLSMIDYHTLRKGLFLAWAVSIALLLLTAGLGIATKGAVRWLNLAGFSFQPSEFVKVVIVLYTADILYRYFAEQSMTDRQFYQAVALHIVAPVVLILFQPDKGTTLILSGTILVMAYLSGYPMRPLLLAAAAVAAFMLVYILVDDYSRARVFTMFNPEADPYGAGYQILQGFYAFGSGGFMGAGIGMSRQKYSYLPEAHNDFIFAVIGEETGLIGTLAVIAGFCAFLYYGYRIAKNAPDLCGKLIAAGCTSLIIIQLFVNVMGILGIAPMTGKPLPFLSYGGSSIISTLALVGLILSVSKQSVLPETEFDRRRSQMSLANDQKGSAYQDSSDSGVVSVQRRSATRSSAHTRSNVSAAAQENTHRTVLSFRSKAAADKARDVQTTRSSRSERSDRTTRSERTTRTDRATRIDLGPSPAERLRSRRSDSSKDNRRR</sequence>
<comment type="caution">
    <text evidence="24">The sequence shown here is derived from an EMBL/GenBank/DDBJ whole genome shotgun (WGS) entry which is preliminary data.</text>
</comment>
<keyword evidence="4 24" id="KW-0132">Cell division</keyword>
<proteinExistence type="inferred from homology"/>
<dbReference type="GO" id="GO:0008360">
    <property type="term" value="P:regulation of cell shape"/>
    <property type="evidence" value="ECO:0007669"/>
    <property type="project" value="UniProtKB-KW"/>
</dbReference>
<dbReference type="PANTHER" id="PTHR30474:SF2">
    <property type="entry name" value="PEPTIDOGLYCAN GLYCOSYLTRANSFERASE FTSW-RELATED"/>
    <property type="match status" value="1"/>
</dbReference>
<evidence type="ECO:0000256" key="6">
    <source>
        <dbReference type="ARBA" id="ARBA00022679"/>
    </source>
</evidence>
<feature type="transmembrane region" description="Helical" evidence="23">
    <location>
        <begin position="128"/>
        <end position="148"/>
    </location>
</feature>
<dbReference type="PANTHER" id="PTHR30474">
    <property type="entry name" value="CELL CYCLE PROTEIN"/>
    <property type="match status" value="1"/>
</dbReference>
<dbReference type="EC" id="2.4.99.28" evidence="19"/>
<comment type="subcellular location">
    <subcellularLocation>
        <location evidence="1">Cell membrane</location>
        <topology evidence="1">Multi-pass membrane protein</topology>
    </subcellularLocation>
</comment>
<dbReference type="GO" id="GO:0071555">
    <property type="term" value="P:cell wall organization"/>
    <property type="evidence" value="ECO:0007669"/>
    <property type="project" value="UniProtKB-KW"/>
</dbReference>
<evidence type="ECO:0000256" key="17">
    <source>
        <dbReference type="ARBA" id="ARBA00041185"/>
    </source>
</evidence>
<evidence type="ECO:0000256" key="5">
    <source>
        <dbReference type="ARBA" id="ARBA00022676"/>
    </source>
</evidence>
<feature type="transmembrane region" description="Helical" evidence="23">
    <location>
        <begin position="277"/>
        <end position="295"/>
    </location>
</feature>
<dbReference type="Pfam" id="PF01098">
    <property type="entry name" value="FTSW_RODA_SPOVE"/>
    <property type="match status" value="1"/>
</dbReference>
<evidence type="ECO:0000256" key="14">
    <source>
        <dbReference type="ARBA" id="ARBA00032370"/>
    </source>
</evidence>
<feature type="transmembrane region" description="Helical" evidence="23">
    <location>
        <begin position="195"/>
        <end position="212"/>
    </location>
</feature>
<feature type="region of interest" description="Disordered" evidence="22">
    <location>
        <begin position="1"/>
        <end position="41"/>
    </location>
</feature>
<feature type="transmembrane region" description="Helical" evidence="23">
    <location>
        <begin position="240"/>
        <end position="257"/>
    </location>
</feature>
<comment type="pathway">
    <text evidence="2">Cell wall biogenesis; peptidoglycan biosynthesis.</text>
</comment>
<evidence type="ECO:0000256" key="22">
    <source>
        <dbReference type="SAM" id="MobiDB-lite"/>
    </source>
</evidence>
<feature type="region of interest" description="Disordered" evidence="22">
    <location>
        <begin position="423"/>
        <end position="548"/>
    </location>
</feature>